<feature type="transmembrane region" description="Helical" evidence="1">
    <location>
        <begin position="6"/>
        <end position="31"/>
    </location>
</feature>
<evidence type="ECO:0000256" key="1">
    <source>
        <dbReference type="SAM" id="Phobius"/>
    </source>
</evidence>
<name>A0ABT9SI92_9FLAO</name>
<evidence type="ECO:0000313" key="3">
    <source>
        <dbReference type="Proteomes" id="UP001235513"/>
    </source>
</evidence>
<dbReference type="Proteomes" id="UP001235513">
    <property type="component" value="Unassembled WGS sequence"/>
</dbReference>
<keyword evidence="1" id="KW-1133">Transmembrane helix</keyword>
<evidence type="ECO:0000313" key="2">
    <source>
        <dbReference type="EMBL" id="MDP9958170.1"/>
    </source>
</evidence>
<keyword evidence="1" id="KW-0472">Membrane</keyword>
<keyword evidence="3" id="KW-1185">Reference proteome</keyword>
<organism evidence="2 3">
    <name type="scientific">Chryseobacterium lathyri</name>
    <dbReference type="NCBI Taxonomy" id="395933"/>
    <lineage>
        <taxon>Bacteria</taxon>
        <taxon>Pseudomonadati</taxon>
        <taxon>Bacteroidota</taxon>
        <taxon>Flavobacteriia</taxon>
        <taxon>Flavobacteriales</taxon>
        <taxon>Weeksellaceae</taxon>
        <taxon>Chryseobacterium group</taxon>
        <taxon>Chryseobacterium</taxon>
    </lineage>
</organism>
<dbReference type="EMBL" id="JAUSRL010000001">
    <property type="protein sequence ID" value="MDP9958170.1"/>
    <property type="molecule type" value="Genomic_DNA"/>
</dbReference>
<protein>
    <submittedName>
        <fullName evidence="2">Uncharacterized protein</fullName>
    </submittedName>
</protein>
<dbReference type="RefSeq" id="WP_306840310.1">
    <property type="nucleotide sequence ID" value="NZ_JAUSRL010000001.1"/>
</dbReference>
<comment type="caution">
    <text evidence="2">The sequence shown here is derived from an EMBL/GenBank/DDBJ whole genome shotgun (WGS) entry which is preliminary data.</text>
</comment>
<reference evidence="2 3" key="1">
    <citation type="submission" date="2023-07" db="EMBL/GenBank/DDBJ databases">
        <title>Sorghum-associated microbial communities from plants grown in Nebraska, USA.</title>
        <authorList>
            <person name="Schachtman D."/>
        </authorList>
    </citation>
    <scope>NUCLEOTIDE SEQUENCE [LARGE SCALE GENOMIC DNA]</scope>
    <source>
        <strain evidence="2 3">CC351</strain>
    </source>
</reference>
<accession>A0ABT9SI92</accession>
<proteinExistence type="predicted"/>
<feature type="transmembrane region" description="Helical" evidence="1">
    <location>
        <begin position="43"/>
        <end position="63"/>
    </location>
</feature>
<gene>
    <name evidence="2" type="ORF">J2T04_000037</name>
</gene>
<keyword evidence="1" id="KW-0812">Transmembrane</keyword>
<sequence>MDFAIGGYLLLIFGTALNLLVALGLLVYGIIYTSKSDTCHQSIGIMMINIPIAILYAVIGINII</sequence>